<proteinExistence type="inferred from homology"/>
<keyword evidence="4" id="KW-0812">Transmembrane</keyword>
<dbReference type="InterPro" id="IPR043504">
    <property type="entry name" value="Peptidase_S1_PA_chymotrypsin"/>
</dbReference>
<evidence type="ECO:0000313" key="7">
    <source>
        <dbReference type="Proteomes" id="UP001153620"/>
    </source>
</evidence>
<evidence type="ECO:0000259" key="5">
    <source>
        <dbReference type="PROSITE" id="PS50240"/>
    </source>
</evidence>
<dbReference type="Proteomes" id="UP001153620">
    <property type="component" value="Chromosome 3"/>
</dbReference>
<evidence type="ECO:0000256" key="2">
    <source>
        <dbReference type="ARBA" id="ARBA00023180"/>
    </source>
</evidence>
<keyword evidence="2" id="KW-0325">Glycoprotein</keyword>
<protein>
    <recommendedName>
        <fullName evidence="5">Peptidase S1 domain-containing protein</fullName>
    </recommendedName>
</protein>
<dbReference type="PROSITE" id="PS00134">
    <property type="entry name" value="TRYPSIN_HIS"/>
    <property type="match status" value="1"/>
</dbReference>
<gene>
    <name evidence="6" type="ORF">CHIRRI_LOCUS10301</name>
</gene>
<dbReference type="GO" id="GO:0006508">
    <property type="term" value="P:proteolysis"/>
    <property type="evidence" value="ECO:0007669"/>
    <property type="project" value="InterPro"/>
</dbReference>
<dbReference type="Gene3D" id="2.40.10.10">
    <property type="entry name" value="Trypsin-like serine proteases"/>
    <property type="match status" value="1"/>
</dbReference>
<keyword evidence="4" id="KW-0472">Membrane</keyword>
<dbReference type="FunFam" id="2.40.10.10:FF:000068">
    <property type="entry name" value="transmembrane protease serine 2"/>
    <property type="match status" value="1"/>
</dbReference>
<feature type="transmembrane region" description="Helical" evidence="4">
    <location>
        <begin position="59"/>
        <end position="80"/>
    </location>
</feature>
<evidence type="ECO:0000313" key="6">
    <source>
        <dbReference type="EMBL" id="CAG9807452.1"/>
    </source>
</evidence>
<accession>A0A9N9WVE1</accession>
<sequence>MTTHIDIPSDKPNVSLPLLNANVSTPTKILKLSKPIPSANLLKKIISFIKKHQTLIKKVILSVISILLLVLFLKPLSIAFSKSALANINDIKDIAKRLKLDYEGCSSYYSNDDEISMNNEKLPWSVRFLEDDGDVSFYGCTGTIIRDDAILTAAHCIYEYLDTSPNYKVEIHLGGTSANNYKDMIIIPRSEFDPIIHPEFVAENRENNADIAILKLKKPIKFSKYVHPICLSIDEKYLPEHFTMSFWTNEAVNSMDRNERLIESVDSDKCHEIYLTKGGERNLQFNKDGIKEQVIFCANSGYVPKGNSGGVATYKKRDTSIAYGILSMGSSKKFSLPSVFIDIRAYRNWIFNNI</sequence>
<reference evidence="6" key="2">
    <citation type="submission" date="2022-10" db="EMBL/GenBank/DDBJ databases">
        <authorList>
            <consortium name="ENA_rothamsted_submissions"/>
            <consortium name="culmorum"/>
            <person name="King R."/>
        </authorList>
    </citation>
    <scope>NUCLEOTIDE SEQUENCE</scope>
</reference>
<keyword evidence="4" id="KW-1133">Transmembrane helix</keyword>
<dbReference type="GO" id="GO:0004252">
    <property type="term" value="F:serine-type endopeptidase activity"/>
    <property type="evidence" value="ECO:0007669"/>
    <property type="project" value="InterPro"/>
</dbReference>
<evidence type="ECO:0000256" key="1">
    <source>
        <dbReference type="ARBA" id="ARBA00023157"/>
    </source>
</evidence>
<keyword evidence="1" id="KW-1015">Disulfide bond</keyword>
<dbReference type="InterPro" id="IPR001254">
    <property type="entry name" value="Trypsin_dom"/>
</dbReference>
<evidence type="ECO:0000256" key="3">
    <source>
        <dbReference type="ARBA" id="ARBA00024195"/>
    </source>
</evidence>
<dbReference type="SMART" id="SM00020">
    <property type="entry name" value="Tryp_SPc"/>
    <property type="match status" value="1"/>
</dbReference>
<keyword evidence="7" id="KW-1185">Reference proteome</keyword>
<dbReference type="AlphaFoldDB" id="A0A9N9WVE1"/>
<name>A0A9N9WVE1_9DIPT</name>
<dbReference type="InterPro" id="IPR051487">
    <property type="entry name" value="Ser/Thr_Proteases_Immune/Dev"/>
</dbReference>
<dbReference type="InterPro" id="IPR009003">
    <property type="entry name" value="Peptidase_S1_PA"/>
</dbReference>
<dbReference type="InterPro" id="IPR001314">
    <property type="entry name" value="Peptidase_S1A"/>
</dbReference>
<dbReference type="Pfam" id="PF00089">
    <property type="entry name" value="Trypsin"/>
    <property type="match status" value="1"/>
</dbReference>
<comment type="similarity">
    <text evidence="3">Belongs to the peptidase S1 family. CLIP subfamily.</text>
</comment>
<dbReference type="EMBL" id="OU895879">
    <property type="protein sequence ID" value="CAG9807452.1"/>
    <property type="molecule type" value="Genomic_DNA"/>
</dbReference>
<dbReference type="SUPFAM" id="SSF50494">
    <property type="entry name" value="Trypsin-like serine proteases"/>
    <property type="match status" value="1"/>
</dbReference>
<dbReference type="PANTHER" id="PTHR24256">
    <property type="entry name" value="TRYPTASE-RELATED"/>
    <property type="match status" value="1"/>
</dbReference>
<evidence type="ECO:0000256" key="4">
    <source>
        <dbReference type="SAM" id="Phobius"/>
    </source>
</evidence>
<organism evidence="6 7">
    <name type="scientific">Chironomus riparius</name>
    <dbReference type="NCBI Taxonomy" id="315576"/>
    <lineage>
        <taxon>Eukaryota</taxon>
        <taxon>Metazoa</taxon>
        <taxon>Ecdysozoa</taxon>
        <taxon>Arthropoda</taxon>
        <taxon>Hexapoda</taxon>
        <taxon>Insecta</taxon>
        <taxon>Pterygota</taxon>
        <taxon>Neoptera</taxon>
        <taxon>Endopterygota</taxon>
        <taxon>Diptera</taxon>
        <taxon>Nematocera</taxon>
        <taxon>Chironomoidea</taxon>
        <taxon>Chironomidae</taxon>
        <taxon>Chironominae</taxon>
        <taxon>Chironomus</taxon>
    </lineage>
</organism>
<dbReference type="OrthoDB" id="7726766at2759"/>
<dbReference type="InterPro" id="IPR018114">
    <property type="entry name" value="TRYPSIN_HIS"/>
</dbReference>
<dbReference type="PRINTS" id="PR00722">
    <property type="entry name" value="CHYMOTRYPSIN"/>
</dbReference>
<feature type="domain" description="Peptidase S1" evidence="5">
    <location>
        <begin position="108"/>
        <end position="354"/>
    </location>
</feature>
<reference evidence="6" key="1">
    <citation type="submission" date="2022-01" db="EMBL/GenBank/DDBJ databases">
        <authorList>
            <person name="King R."/>
        </authorList>
    </citation>
    <scope>NUCLEOTIDE SEQUENCE</scope>
</reference>
<dbReference type="PROSITE" id="PS50240">
    <property type="entry name" value="TRYPSIN_DOM"/>
    <property type="match status" value="1"/>
</dbReference>